<dbReference type="PROSITE" id="PS00061">
    <property type="entry name" value="ADH_SHORT"/>
    <property type="match status" value="1"/>
</dbReference>
<dbReference type="SMART" id="SM00822">
    <property type="entry name" value="PKS_KR"/>
    <property type="match status" value="1"/>
</dbReference>
<evidence type="ECO:0000256" key="2">
    <source>
        <dbReference type="ARBA" id="ARBA00023002"/>
    </source>
</evidence>
<dbReference type="InterPro" id="IPR057326">
    <property type="entry name" value="KR_dom"/>
</dbReference>
<dbReference type="NCBIfam" id="NF005559">
    <property type="entry name" value="PRK07231.1"/>
    <property type="match status" value="1"/>
</dbReference>
<dbReference type="AlphaFoldDB" id="A0A7S8C2Q5"/>
<dbReference type="InterPro" id="IPR020904">
    <property type="entry name" value="Sc_DH/Rdtase_CS"/>
</dbReference>
<dbReference type="InterPro" id="IPR002347">
    <property type="entry name" value="SDR_fam"/>
</dbReference>
<dbReference type="EC" id="1.1.1.47" evidence="4"/>
<dbReference type="SUPFAM" id="SSF51735">
    <property type="entry name" value="NAD(P)-binding Rossmann-fold domains"/>
    <property type="match status" value="1"/>
</dbReference>
<evidence type="ECO:0000313" key="5">
    <source>
        <dbReference type="Proteomes" id="UP000593594"/>
    </source>
</evidence>
<protein>
    <submittedName>
        <fullName evidence="4">Glucose 1-dehydrogenase</fullName>
        <ecNumber evidence="4">1.1.1.47</ecNumber>
    </submittedName>
</protein>
<dbReference type="PRINTS" id="PR00081">
    <property type="entry name" value="GDHRDH"/>
</dbReference>
<dbReference type="EMBL" id="CP058214">
    <property type="protein sequence ID" value="QPC42257.1"/>
    <property type="molecule type" value="Genomic_DNA"/>
</dbReference>
<reference evidence="4 5" key="1">
    <citation type="submission" date="2020-06" db="EMBL/GenBank/DDBJ databases">
        <title>Genome sequence of 2 isolates from Red Sea Mangroves.</title>
        <authorList>
            <person name="Sefrji F."/>
            <person name="Michoud G."/>
            <person name="Merlino G."/>
            <person name="Daffonchio D."/>
        </authorList>
    </citation>
    <scope>NUCLEOTIDE SEQUENCE [LARGE SCALE GENOMIC DNA]</scope>
    <source>
        <strain evidence="4 5">R1DC25</strain>
    </source>
</reference>
<dbReference type="PANTHER" id="PTHR24321:SF15">
    <property type="entry name" value="OXIDOREDUCTASE UCPA"/>
    <property type="match status" value="1"/>
</dbReference>
<dbReference type="Proteomes" id="UP000593594">
    <property type="component" value="Chromosome"/>
</dbReference>
<proteinExistence type="inferred from homology"/>
<dbReference type="PANTHER" id="PTHR24321">
    <property type="entry name" value="DEHYDROGENASES, SHORT CHAIN"/>
    <property type="match status" value="1"/>
</dbReference>
<organism evidence="4 5">
    <name type="scientific">Kaustia mangrovi</name>
    <dbReference type="NCBI Taxonomy" id="2593653"/>
    <lineage>
        <taxon>Bacteria</taxon>
        <taxon>Pseudomonadati</taxon>
        <taxon>Pseudomonadota</taxon>
        <taxon>Alphaproteobacteria</taxon>
        <taxon>Hyphomicrobiales</taxon>
        <taxon>Parvibaculaceae</taxon>
        <taxon>Kaustia</taxon>
    </lineage>
</organism>
<evidence type="ECO:0000313" key="4">
    <source>
        <dbReference type="EMBL" id="QPC42257.1"/>
    </source>
</evidence>
<dbReference type="GO" id="GO:0047936">
    <property type="term" value="F:glucose 1-dehydrogenase [NAD(P)+] activity"/>
    <property type="evidence" value="ECO:0007669"/>
    <property type="project" value="UniProtKB-EC"/>
</dbReference>
<dbReference type="FunFam" id="3.40.50.720:FF:000084">
    <property type="entry name" value="Short-chain dehydrogenase reductase"/>
    <property type="match status" value="1"/>
</dbReference>
<keyword evidence="5" id="KW-1185">Reference proteome</keyword>
<feature type="domain" description="Ketoreductase" evidence="3">
    <location>
        <begin position="13"/>
        <end position="205"/>
    </location>
</feature>
<accession>A0A7S8C2Q5</accession>
<evidence type="ECO:0000259" key="3">
    <source>
        <dbReference type="SMART" id="SM00822"/>
    </source>
</evidence>
<dbReference type="PRINTS" id="PR00080">
    <property type="entry name" value="SDRFAMILY"/>
</dbReference>
<dbReference type="InterPro" id="IPR036291">
    <property type="entry name" value="NAD(P)-bd_dom_sf"/>
</dbReference>
<sequence>MPPMTANGRLTGKTVLVTGAARGIGLCCARMMALQGAAVALADIDHEAVELAAGAVASETRRPAIAIPLDVADGAGWQMAVADTERELGGLNVLVNNAGICIPGTVEELDEADWDRTMAVDLKSVFLGCRTALPVMARYAPGAIVNISSISGLVAGHNMAAYNAAKAGVHMLTKSVALHAARKGYDIRANSVHPAFVDTGMVDEVVGGSDPRAARAKLARQIPLGTIGLPEDVGHAVVYLASDEARFMTGAEIKLDGGLSAM</sequence>
<dbReference type="Gene3D" id="3.40.50.720">
    <property type="entry name" value="NAD(P)-binding Rossmann-like Domain"/>
    <property type="match status" value="1"/>
</dbReference>
<evidence type="ECO:0000256" key="1">
    <source>
        <dbReference type="ARBA" id="ARBA00006484"/>
    </source>
</evidence>
<keyword evidence="2 4" id="KW-0560">Oxidoreductase</keyword>
<comment type="similarity">
    <text evidence="1">Belongs to the short-chain dehydrogenases/reductases (SDR) family.</text>
</comment>
<dbReference type="KEGG" id="kmn:HW532_05790"/>
<name>A0A7S8C2Q5_9HYPH</name>
<dbReference type="Pfam" id="PF13561">
    <property type="entry name" value="adh_short_C2"/>
    <property type="match status" value="1"/>
</dbReference>
<gene>
    <name evidence="4" type="ORF">HW532_05790</name>
</gene>